<dbReference type="PROSITE" id="PS50082">
    <property type="entry name" value="WD_REPEATS_2"/>
    <property type="match status" value="1"/>
</dbReference>
<dbReference type="EMBL" id="JARKIB010000045">
    <property type="protein sequence ID" value="KAJ7756949.1"/>
    <property type="molecule type" value="Genomic_DNA"/>
</dbReference>
<evidence type="ECO:0000256" key="1">
    <source>
        <dbReference type="PROSITE-ProRule" id="PRU00221"/>
    </source>
</evidence>
<dbReference type="InterPro" id="IPR015943">
    <property type="entry name" value="WD40/YVTN_repeat-like_dom_sf"/>
</dbReference>
<evidence type="ECO:0000313" key="4">
    <source>
        <dbReference type="Proteomes" id="UP001215598"/>
    </source>
</evidence>
<dbReference type="SUPFAM" id="SSF50978">
    <property type="entry name" value="WD40 repeat-like"/>
    <property type="match status" value="1"/>
</dbReference>
<comment type="caution">
    <text evidence="3">The sequence shown here is derived from an EMBL/GenBank/DDBJ whole genome shotgun (WGS) entry which is preliminary data.</text>
</comment>
<protein>
    <submittedName>
        <fullName evidence="3">Uncharacterized protein</fullName>
    </submittedName>
</protein>
<dbReference type="Proteomes" id="UP001215598">
    <property type="component" value="Unassembled WGS sequence"/>
</dbReference>
<keyword evidence="1" id="KW-0853">WD repeat</keyword>
<keyword evidence="4" id="KW-1185">Reference proteome</keyword>
<organism evidence="3 4">
    <name type="scientific">Mycena metata</name>
    <dbReference type="NCBI Taxonomy" id="1033252"/>
    <lineage>
        <taxon>Eukaryota</taxon>
        <taxon>Fungi</taxon>
        <taxon>Dikarya</taxon>
        <taxon>Basidiomycota</taxon>
        <taxon>Agaricomycotina</taxon>
        <taxon>Agaricomycetes</taxon>
        <taxon>Agaricomycetidae</taxon>
        <taxon>Agaricales</taxon>
        <taxon>Marasmiineae</taxon>
        <taxon>Mycenaceae</taxon>
        <taxon>Mycena</taxon>
    </lineage>
</organism>
<feature type="non-terminal residue" evidence="3">
    <location>
        <position position="122"/>
    </location>
</feature>
<evidence type="ECO:0000313" key="3">
    <source>
        <dbReference type="EMBL" id="KAJ7756949.1"/>
    </source>
</evidence>
<sequence>MAETGTDSGHGRRGFMVTGSEDRKLRLWDLSRLERTTVLSGLESEHERPAYSTSSSSTASTYVETWPSAAASGSQSNRPAQADQNLLKSHQDVVTALACIDSPFRGGIGVIKIWRVELGRNI</sequence>
<name>A0AAD7NE12_9AGAR</name>
<dbReference type="AlphaFoldDB" id="A0AAD7NE12"/>
<dbReference type="InterPro" id="IPR036322">
    <property type="entry name" value="WD40_repeat_dom_sf"/>
</dbReference>
<gene>
    <name evidence="3" type="ORF">B0H16DRAFT_1537509</name>
</gene>
<proteinExistence type="predicted"/>
<feature type="repeat" description="WD" evidence="1">
    <location>
        <begin position="15"/>
        <end position="38"/>
    </location>
</feature>
<dbReference type="Gene3D" id="2.130.10.10">
    <property type="entry name" value="YVTN repeat-like/Quinoprotein amine dehydrogenase"/>
    <property type="match status" value="1"/>
</dbReference>
<feature type="region of interest" description="Disordered" evidence="2">
    <location>
        <begin position="39"/>
        <end position="59"/>
    </location>
</feature>
<reference evidence="3" key="1">
    <citation type="submission" date="2023-03" db="EMBL/GenBank/DDBJ databases">
        <title>Massive genome expansion in bonnet fungi (Mycena s.s.) driven by repeated elements and novel gene families across ecological guilds.</title>
        <authorList>
            <consortium name="Lawrence Berkeley National Laboratory"/>
            <person name="Harder C.B."/>
            <person name="Miyauchi S."/>
            <person name="Viragh M."/>
            <person name="Kuo A."/>
            <person name="Thoen E."/>
            <person name="Andreopoulos B."/>
            <person name="Lu D."/>
            <person name="Skrede I."/>
            <person name="Drula E."/>
            <person name="Henrissat B."/>
            <person name="Morin E."/>
            <person name="Kohler A."/>
            <person name="Barry K."/>
            <person name="LaButti K."/>
            <person name="Morin E."/>
            <person name="Salamov A."/>
            <person name="Lipzen A."/>
            <person name="Mereny Z."/>
            <person name="Hegedus B."/>
            <person name="Baldrian P."/>
            <person name="Stursova M."/>
            <person name="Weitz H."/>
            <person name="Taylor A."/>
            <person name="Grigoriev I.V."/>
            <person name="Nagy L.G."/>
            <person name="Martin F."/>
            <person name="Kauserud H."/>
        </authorList>
    </citation>
    <scope>NUCLEOTIDE SEQUENCE</scope>
    <source>
        <strain evidence="3">CBHHK182m</strain>
    </source>
</reference>
<dbReference type="InterPro" id="IPR001680">
    <property type="entry name" value="WD40_rpt"/>
</dbReference>
<evidence type="ECO:0000256" key="2">
    <source>
        <dbReference type="SAM" id="MobiDB-lite"/>
    </source>
</evidence>
<accession>A0AAD7NE12</accession>
<feature type="compositionally biased region" description="Low complexity" evidence="2">
    <location>
        <begin position="50"/>
        <end position="59"/>
    </location>
</feature>